<dbReference type="EMBL" id="JAHMHS010000005">
    <property type="protein sequence ID" value="KAK1730838.1"/>
    <property type="molecule type" value="Genomic_DNA"/>
</dbReference>
<feature type="compositionally biased region" description="Acidic residues" evidence="8">
    <location>
        <begin position="223"/>
        <end position="237"/>
    </location>
</feature>
<feature type="compositionally biased region" description="Low complexity" evidence="8">
    <location>
        <begin position="1"/>
        <end position="55"/>
    </location>
</feature>
<proteinExistence type="inferred from homology"/>
<evidence type="ECO:0000256" key="2">
    <source>
        <dbReference type="ARBA" id="ARBA00004477"/>
    </source>
</evidence>
<dbReference type="PANTHER" id="PTHR11132">
    <property type="entry name" value="SOLUTE CARRIER FAMILY 35"/>
    <property type="match status" value="1"/>
</dbReference>
<evidence type="ECO:0000256" key="8">
    <source>
        <dbReference type="SAM" id="MobiDB-lite"/>
    </source>
</evidence>
<gene>
    <name evidence="11" type="ORF">BDZ83DRAFT_565861</name>
</gene>
<comment type="subunit">
    <text evidence="4">Homooligomer.</text>
</comment>
<organism evidence="11 12">
    <name type="scientific">Glomerella acutata</name>
    <name type="common">Colletotrichum acutatum</name>
    <dbReference type="NCBI Taxonomy" id="27357"/>
    <lineage>
        <taxon>Eukaryota</taxon>
        <taxon>Fungi</taxon>
        <taxon>Dikarya</taxon>
        <taxon>Ascomycota</taxon>
        <taxon>Pezizomycotina</taxon>
        <taxon>Sordariomycetes</taxon>
        <taxon>Hypocreomycetidae</taxon>
        <taxon>Glomerellales</taxon>
        <taxon>Glomerellaceae</taxon>
        <taxon>Colletotrichum</taxon>
        <taxon>Colletotrichum acutatum species complex</taxon>
    </lineage>
</organism>
<dbReference type="Pfam" id="PF03151">
    <property type="entry name" value="TPT"/>
    <property type="match status" value="1"/>
</dbReference>
<feature type="region of interest" description="Disordered" evidence="8">
    <location>
        <begin position="614"/>
        <end position="684"/>
    </location>
</feature>
<feature type="transmembrane region" description="Helical" evidence="9">
    <location>
        <begin position="282"/>
        <end position="302"/>
    </location>
</feature>
<evidence type="ECO:0000256" key="9">
    <source>
        <dbReference type="SAM" id="Phobius"/>
    </source>
</evidence>
<feature type="compositionally biased region" description="Basic residues" evidence="8">
    <location>
        <begin position="242"/>
        <end position="254"/>
    </location>
</feature>
<evidence type="ECO:0000256" key="7">
    <source>
        <dbReference type="ARBA" id="ARBA00023136"/>
    </source>
</evidence>
<feature type="region of interest" description="Disordered" evidence="8">
    <location>
        <begin position="1"/>
        <end position="258"/>
    </location>
</feature>
<comment type="caution">
    <text evidence="11">The sequence shown here is derived from an EMBL/GenBank/DDBJ whole genome shotgun (WGS) entry which is preliminary data.</text>
</comment>
<feature type="transmembrane region" description="Helical" evidence="9">
    <location>
        <begin position="584"/>
        <end position="603"/>
    </location>
</feature>
<feature type="domain" description="Sugar phosphate transporter" evidence="10">
    <location>
        <begin position="287"/>
        <end position="601"/>
    </location>
</feature>
<feature type="transmembrane region" description="Helical" evidence="9">
    <location>
        <begin position="489"/>
        <end position="507"/>
    </location>
</feature>
<evidence type="ECO:0000256" key="4">
    <source>
        <dbReference type="ARBA" id="ARBA00011182"/>
    </source>
</evidence>
<evidence type="ECO:0000313" key="12">
    <source>
        <dbReference type="Proteomes" id="UP001244207"/>
    </source>
</evidence>
<feature type="compositionally biased region" description="Basic and acidic residues" evidence="8">
    <location>
        <begin position="671"/>
        <end position="684"/>
    </location>
</feature>
<dbReference type="GO" id="GO:0005789">
    <property type="term" value="C:endoplasmic reticulum membrane"/>
    <property type="evidence" value="ECO:0007669"/>
    <property type="project" value="UniProtKB-SubCell"/>
</dbReference>
<feature type="transmembrane region" description="Helical" evidence="9">
    <location>
        <begin position="427"/>
        <end position="446"/>
    </location>
</feature>
<name>A0AAD9D1T4_GLOAC</name>
<dbReference type="AlphaFoldDB" id="A0AAD9D1T4"/>
<protein>
    <submittedName>
        <fullName evidence="11">Triose-phosphate transporter</fullName>
    </submittedName>
</protein>
<accession>A0AAD9D1T4</accession>
<feature type="transmembrane region" description="Helical" evidence="9">
    <location>
        <begin position="314"/>
        <end position="339"/>
    </location>
</feature>
<sequence length="684" mass="74421">MPQSSSSPSDSTSSSLVHVLLPPDPSQSQSQSHSQLQSQSASVSVSGAASAVSSSPDPIDHNDALPSSSFSSHDHDHDHHTTDTTNRRLLSPSPLLLPPPTAPSPGHAITTDNTPSNPDGPRPRDVVTAPTAHASLRQGPSSSSLNTAAREHSPPVTADDDEIEMEPLKGTGHRRRRSSLMQSAGASNHQRVPSRNQGNMLEEPKISEEDLGATPSASKNIDDDSFSDEDLHDDEETGLTKKDKRRKKQKKRNNTRLDQRFVRGEISAEEKKEADQNVFRKSAVNVALILLWYFFSLSISLYNKWMFDENRLNFAFPLFTTACHMLVQFGLASLVLFLIPSLRPSNGVRNSDLGRSRHESEPDRPLMTKMFYLTRIGPCGAATGLDIGLGNTSLKFITLTFYTMCKSSSLAFVLIFAFLFRLEKPTWRLVAIIATMTAGVVLMVSGEVEFKVSGFILVISAAFFSGFRWGLTQILLLRNPATSNPFSSIFFLAPVMFLTLIVIAIPVEGFPALIEGLKVLVAEWGAVTTPLFLLFPGCIAFLMTASEFALLQRTSVVTLSIAGIFKEVVTISAAAIVFNDRLTPVNFVGLVTTMGAIVAYNYIKITQMREDAQKEVQRGHMEVAHASGASSSGSDNDDASGEEAGLLRNSTDYEDNLVTADGDILPNPGHTAHESRTAQAHRDN</sequence>
<evidence type="ECO:0000256" key="1">
    <source>
        <dbReference type="ARBA" id="ARBA00003420"/>
    </source>
</evidence>
<feature type="transmembrane region" description="Helical" evidence="9">
    <location>
        <begin position="452"/>
        <end position="477"/>
    </location>
</feature>
<feature type="compositionally biased region" description="Polar residues" evidence="8">
    <location>
        <begin position="179"/>
        <end position="199"/>
    </location>
</feature>
<feature type="transmembrane region" description="Helical" evidence="9">
    <location>
        <begin position="556"/>
        <end position="578"/>
    </location>
</feature>
<dbReference type="InterPro" id="IPR050186">
    <property type="entry name" value="TPT_transporter"/>
</dbReference>
<comment type="similarity">
    <text evidence="3">Belongs to the TPT transporter family. SLC35D subfamily.</text>
</comment>
<dbReference type="Proteomes" id="UP001244207">
    <property type="component" value="Unassembled WGS sequence"/>
</dbReference>
<keyword evidence="6 9" id="KW-1133">Transmembrane helix</keyword>
<dbReference type="InterPro" id="IPR004853">
    <property type="entry name" value="Sugar_P_trans_dom"/>
</dbReference>
<feature type="compositionally biased region" description="Basic and acidic residues" evidence="8">
    <location>
        <begin position="72"/>
        <end position="86"/>
    </location>
</feature>
<keyword evidence="7 9" id="KW-0472">Membrane</keyword>
<dbReference type="GeneID" id="85387706"/>
<feature type="transmembrane region" description="Helical" evidence="9">
    <location>
        <begin position="519"/>
        <end position="544"/>
    </location>
</feature>
<evidence type="ECO:0000256" key="3">
    <source>
        <dbReference type="ARBA" id="ARBA00010425"/>
    </source>
</evidence>
<evidence type="ECO:0000259" key="10">
    <source>
        <dbReference type="Pfam" id="PF03151"/>
    </source>
</evidence>
<keyword evidence="12" id="KW-1185">Reference proteome</keyword>
<feature type="transmembrane region" description="Helical" evidence="9">
    <location>
        <begin position="399"/>
        <end position="420"/>
    </location>
</feature>
<comment type="subcellular location">
    <subcellularLocation>
        <location evidence="2">Endoplasmic reticulum membrane</location>
        <topology evidence="2">Multi-pass membrane protein</topology>
    </subcellularLocation>
</comment>
<evidence type="ECO:0000256" key="6">
    <source>
        <dbReference type="ARBA" id="ARBA00022989"/>
    </source>
</evidence>
<feature type="compositionally biased region" description="Polar residues" evidence="8">
    <location>
        <begin position="138"/>
        <end position="147"/>
    </location>
</feature>
<comment type="function">
    <text evidence="1">Involved in the import of GDP-mannose from the cytoplasm into the Golgi lumen.</text>
</comment>
<reference evidence="11" key="1">
    <citation type="submission" date="2021-12" db="EMBL/GenBank/DDBJ databases">
        <title>Comparative genomics, transcriptomics and evolutionary studies reveal genomic signatures of adaptation to plant cell wall in hemibiotrophic fungi.</title>
        <authorList>
            <consortium name="DOE Joint Genome Institute"/>
            <person name="Baroncelli R."/>
            <person name="Diaz J.F."/>
            <person name="Benocci T."/>
            <person name="Peng M."/>
            <person name="Battaglia E."/>
            <person name="Haridas S."/>
            <person name="Andreopoulos W."/>
            <person name="Labutti K."/>
            <person name="Pangilinan J."/>
            <person name="Floch G.L."/>
            <person name="Makela M.R."/>
            <person name="Henrissat B."/>
            <person name="Grigoriev I.V."/>
            <person name="Crouch J.A."/>
            <person name="De Vries R.P."/>
            <person name="Sukno S.A."/>
            <person name="Thon M.R."/>
        </authorList>
    </citation>
    <scope>NUCLEOTIDE SEQUENCE</scope>
    <source>
        <strain evidence="11">CBS 112980</strain>
    </source>
</reference>
<evidence type="ECO:0000256" key="5">
    <source>
        <dbReference type="ARBA" id="ARBA00022692"/>
    </source>
</evidence>
<dbReference type="RefSeq" id="XP_060370893.1">
    <property type="nucleotide sequence ID" value="XM_060503807.1"/>
</dbReference>
<keyword evidence="5 9" id="KW-0812">Transmembrane</keyword>
<evidence type="ECO:0000313" key="11">
    <source>
        <dbReference type="EMBL" id="KAK1730838.1"/>
    </source>
</evidence>
<feature type="compositionally biased region" description="Basic and acidic residues" evidence="8">
    <location>
        <begin position="614"/>
        <end position="623"/>
    </location>
</feature>